<comment type="similarity">
    <text evidence="1">Belongs to the taxilin family.</text>
</comment>
<feature type="coiled-coil region" evidence="2">
    <location>
        <begin position="146"/>
        <end position="191"/>
    </location>
</feature>
<dbReference type="AlphaFoldDB" id="A0A8J2LN34"/>
<evidence type="ECO:0000313" key="4">
    <source>
        <dbReference type="EMBL" id="CAG7833257.1"/>
    </source>
</evidence>
<dbReference type="Proteomes" id="UP000708208">
    <property type="component" value="Unassembled WGS sequence"/>
</dbReference>
<feature type="compositionally biased region" description="Polar residues" evidence="3">
    <location>
        <begin position="316"/>
        <end position="325"/>
    </location>
</feature>
<gene>
    <name evidence="4" type="ORF">AFUS01_LOCUS42896</name>
</gene>
<sequence length="325" mass="36950">MAAVTPEQKAAEKTLQKENKALRNEIKQMQNRVKAVQADLTKSNAMKDRLEALCRELQKQNRFIKAESSAKIQEANEKGKELATEVQNNMGFMKNINENLASITAESQKVRKENEELAKKVGVLQDYYEQREKILQDALQESKTGMVTAKTQLAEFQLKNAQEKEKLIKEMQQLANALEKSREEIKVAKETENGLRALIQNYDDKFTGLQKALQDTNGAYNDFKSEMEKVTLRTKELEKDTMKWQQRWEESNAALTLMTGSYEKIKVELVKSHDSLATMTNLCRALQTERKDLLQKLKPGDSSGAEPAEEAKETTDPSNASTPEK</sequence>
<evidence type="ECO:0000256" key="3">
    <source>
        <dbReference type="SAM" id="MobiDB-lite"/>
    </source>
</evidence>
<dbReference type="GO" id="GO:0019905">
    <property type="term" value="F:syntaxin binding"/>
    <property type="evidence" value="ECO:0007669"/>
    <property type="project" value="InterPro"/>
</dbReference>
<keyword evidence="2" id="KW-0175">Coiled coil</keyword>
<keyword evidence="5" id="KW-1185">Reference proteome</keyword>
<reference evidence="4" key="1">
    <citation type="submission" date="2021-06" db="EMBL/GenBank/DDBJ databases">
        <authorList>
            <person name="Hodson N. C."/>
            <person name="Mongue J. A."/>
            <person name="Jaron S. K."/>
        </authorList>
    </citation>
    <scope>NUCLEOTIDE SEQUENCE</scope>
</reference>
<protein>
    <submittedName>
        <fullName evidence="4">Uncharacterized protein</fullName>
    </submittedName>
</protein>
<evidence type="ECO:0000256" key="2">
    <source>
        <dbReference type="SAM" id="Coils"/>
    </source>
</evidence>
<organism evidence="4 5">
    <name type="scientific">Allacma fusca</name>
    <dbReference type="NCBI Taxonomy" id="39272"/>
    <lineage>
        <taxon>Eukaryota</taxon>
        <taxon>Metazoa</taxon>
        <taxon>Ecdysozoa</taxon>
        <taxon>Arthropoda</taxon>
        <taxon>Hexapoda</taxon>
        <taxon>Collembola</taxon>
        <taxon>Symphypleona</taxon>
        <taxon>Sminthuridae</taxon>
        <taxon>Allacma</taxon>
    </lineage>
</organism>
<proteinExistence type="inferred from homology"/>
<accession>A0A8J2LN34</accession>
<evidence type="ECO:0000256" key="1">
    <source>
        <dbReference type="ARBA" id="ARBA00009550"/>
    </source>
</evidence>
<comment type="caution">
    <text evidence="4">The sequence shown here is derived from an EMBL/GenBank/DDBJ whole genome shotgun (WGS) entry which is preliminary data.</text>
</comment>
<dbReference type="PANTHER" id="PTHR16127">
    <property type="entry name" value="TAXILIN"/>
    <property type="match status" value="1"/>
</dbReference>
<dbReference type="OrthoDB" id="425555at2759"/>
<feature type="coiled-coil region" evidence="2">
    <location>
        <begin position="8"/>
        <end position="120"/>
    </location>
</feature>
<dbReference type="PANTHER" id="PTHR16127:SF13">
    <property type="entry name" value="GH01188P"/>
    <property type="match status" value="1"/>
</dbReference>
<feature type="region of interest" description="Disordered" evidence="3">
    <location>
        <begin position="293"/>
        <end position="325"/>
    </location>
</feature>
<dbReference type="InterPro" id="IPR026183">
    <property type="entry name" value="Taxilin_fam"/>
</dbReference>
<name>A0A8J2LN34_9HEXA</name>
<dbReference type="EMBL" id="CAJVCH010569296">
    <property type="protein sequence ID" value="CAG7833257.1"/>
    <property type="molecule type" value="Genomic_DNA"/>
</dbReference>
<evidence type="ECO:0000313" key="5">
    <source>
        <dbReference type="Proteomes" id="UP000708208"/>
    </source>
</evidence>
<dbReference type="Pfam" id="PF09728">
    <property type="entry name" value="Taxilin"/>
    <property type="match status" value="1"/>
</dbReference>